<gene>
    <name evidence="9" type="primary">mepA_6</name>
    <name evidence="9" type="ORF">PMAL9190_03428</name>
</gene>
<keyword evidence="6" id="KW-0862">Zinc</keyword>
<dbReference type="SUPFAM" id="SSF55166">
    <property type="entry name" value="Hedgehog/DD-peptidase"/>
    <property type="match status" value="1"/>
</dbReference>
<feature type="disulfide bond" evidence="8">
    <location>
        <begin position="74"/>
        <end position="302"/>
    </location>
</feature>
<keyword evidence="5 9" id="KW-0378">Hydrolase</keyword>
<dbReference type="EC" id="3.4.24.-" evidence="9"/>
<evidence type="ECO:0000313" key="9">
    <source>
        <dbReference type="EMBL" id="SMY38192.1"/>
    </source>
</evidence>
<evidence type="ECO:0000313" key="10">
    <source>
        <dbReference type="Proteomes" id="UP000195963"/>
    </source>
</evidence>
<keyword evidence="8" id="KW-1015">Disulfide bond</keyword>
<dbReference type="GO" id="GO:0004252">
    <property type="term" value="F:serine-type endopeptidase activity"/>
    <property type="evidence" value="ECO:0007669"/>
    <property type="project" value="InterPro"/>
</dbReference>
<protein>
    <submittedName>
        <fullName evidence="9">Penicillin-insensitive murein endopeptidase</fullName>
        <ecNumber evidence="9">3.4.24.-</ecNumber>
    </submittedName>
</protein>
<keyword evidence="10" id="KW-1185">Reference proteome</keyword>
<organism evidence="9 10">
    <name type="scientific">Photobacterium malacitanum</name>
    <dbReference type="NCBI Taxonomy" id="2204294"/>
    <lineage>
        <taxon>Bacteria</taxon>
        <taxon>Pseudomonadati</taxon>
        <taxon>Pseudomonadota</taxon>
        <taxon>Gammaproteobacteria</taxon>
        <taxon>Vibrionales</taxon>
        <taxon>Vibrionaceae</taxon>
        <taxon>Photobacterium</taxon>
    </lineage>
</organism>
<keyword evidence="1" id="KW-0645">Protease</keyword>
<dbReference type="GO" id="GO:0008237">
    <property type="term" value="F:metallopeptidase activity"/>
    <property type="evidence" value="ECO:0007669"/>
    <property type="project" value="UniProtKB-KW"/>
</dbReference>
<keyword evidence="3" id="KW-0732">Signal</keyword>
<keyword evidence="4" id="KW-0574">Periplasm</keyword>
<reference evidence="10" key="1">
    <citation type="submission" date="2017-06" db="EMBL/GenBank/DDBJ databases">
        <authorList>
            <person name="Rodrigo-Torres L."/>
            <person name="Arahal R.D."/>
            <person name="Lucena T."/>
        </authorList>
    </citation>
    <scope>NUCLEOTIDE SEQUENCE [LARGE SCALE GENOMIC DNA]</scope>
    <source>
        <strain evidence="10">CECT 9190</strain>
    </source>
</reference>
<evidence type="ECO:0000256" key="4">
    <source>
        <dbReference type="ARBA" id="ARBA00022764"/>
    </source>
</evidence>
<evidence type="ECO:0000256" key="7">
    <source>
        <dbReference type="ARBA" id="ARBA00023049"/>
    </source>
</evidence>
<dbReference type="Proteomes" id="UP000195963">
    <property type="component" value="Unassembled WGS sequence"/>
</dbReference>
<evidence type="ECO:0000256" key="3">
    <source>
        <dbReference type="ARBA" id="ARBA00022729"/>
    </source>
</evidence>
<evidence type="ECO:0000256" key="5">
    <source>
        <dbReference type="ARBA" id="ARBA00022801"/>
    </source>
</evidence>
<evidence type="ECO:0000256" key="6">
    <source>
        <dbReference type="ARBA" id="ARBA00022833"/>
    </source>
</evidence>
<dbReference type="GO" id="GO:0046872">
    <property type="term" value="F:metal ion binding"/>
    <property type="evidence" value="ECO:0007669"/>
    <property type="project" value="UniProtKB-KW"/>
</dbReference>
<dbReference type="PIRSF" id="PIRSF018455">
    <property type="entry name" value="MepA"/>
    <property type="match status" value="1"/>
</dbReference>
<dbReference type="EMBL" id="FYAK01000012">
    <property type="protein sequence ID" value="SMY38192.1"/>
    <property type="molecule type" value="Genomic_DNA"/>
</dbReference>
<proteinExistence type="predicted"/>
<dbReference type="AlphaFoldDB" id="A0A1Y6MP63"/>
<dbReference type="InterPro" id="IPR009045">
    <property type="entry name" value="Zn_M74/Hedgehog-like"/>
</dbReference>
<keyword evidence="7" id="KW-0482">Metalloprotease</keyword>
<dbReference type="Pfam" id="PF03411">
    <property type="entry name" value="Peptidase_M74"/>
    <property type="match status" value="1"/>
</dbReference>
<feature type="disulfide bond" evidence="8">
    <location>
        <begin position="217"/>
        <end position="265"/>
    </location>
</feature>
<name>A0A1Y6MP63_9GAMM</name>
<accession>A0A1Y6MP63</accession>
<dbReference type="GO" id="GO:0030288">
    <property type="term" value="C:outer membrane-bounded periplasmic space"/>
    <property type="evidence" value="ECO:0007669"/>
    <property type="project" value="InterPro"/>
</dbReference>
<dbReference type="GO" id="GO:0006508">
    <property type="term" value="P:proteolysis"/>
    <property type="evidence" value="ECO:0007669"/>
    <property type="project" value="UniProtKB-KW"/>
</dbReference>
<keyword evidence="2" id="KW-0479">Metal-binding</keyword>
<dbReference type="NCBIfam" id="NF006947">
    <property type="entry name" value="PRK09429.1"/>
    <property type="match status" value="1"/>
</dbReference>
<dbReference type="InterPro" id="IPR005073">
    <property type="entry name" value="Peptidase_M74"/>
</dbReference>
<evidence type="ECO:0000256" key="1">
    <source>
        <dbReference type="ARBA" id="ARBA00022670"/>
    </source>
</evidence>
<sequence>MRGEIIGSLILHRLNVTLLLALPMIKRKNKVLGKIVTGLMLVCMSQTVTATPWEKVKQPTSGDSSSIGSYANGCLAGGENLPLQGDGYQVIRSERGRYFGHSEMIVFLQQLMKQSQQLKIGNVLVGDIAMPRGGRFSSGHASHQTGLDADIWLRIPEKPLTQQELKTVSALPMVDVKNYQIIENNWSNKQAQLIQLAASDDRVARIFVHPVIKQQLCKTEWKQRDWLSKVRPWFGHYYHFHVRLHCPEGSTTCEPQTPPPAGDGCGKELASWSPTYKAPVVTKPVTDVKPKPKPKKVLPPMCKVVLKS</sequence>
<feature type="disulfide bond" evidence="8">
    <location>
        <begin position="246"/>
        <end position="253"/>
    </location>
</feature>
<evidence type="ECO:0000256" key="2">
    <source>
        <dbReference type="ARBA" id="ARBA00022723"/>
    </source>
</evidence>
<dbReference type="Gene3D" id="3.30.1380.10">
    <property type="match status" value="1"/>
</dbReference>
<evidence type="ECO:0000256" key="8">
    <source>
        <dbReference type="PIRSR" id="PIRSR018455-2"/>
    </source>
</evidence>